<feature type="coiled-coil region" evidence="5">
    <location>
        <begin position="110"/>
        <end position="137"/>
    </location>
</feature>
<dbReference type="InterPro" id="IPR013324">
    <property type="entry name" value="RNA_pol_sigma_r3/r4-like"/>
</dbReference>
<dbReference type="Pfam" id="PF04542">
    <property type="entry name" value="Sigma70_r2"/>
    <property type="match status" value="1"/>
</dbReference>
<feature type="domain" description="RNA polymerase sigma-70 region 2" evidence="6">
    <location>
        <begin position="23"/>
        <end position="89"/>
    </location>
</feature>
<dbReference type="SUPFAM" id="SSF88946">
    <property type="entry name" value="Sigma2 domain of RNA polymerase sigma factors"/>
    <property type="match status" value="1"/>
</dbReference>
<keyword evidence="4" id="KW-0804">Transcription</keyword>
<dbReference type="GO" id="GO:0006352">
    <property type="term" value="P:DNA-templated transcription initiation"/>
    <property type="evidence" value="ECO:0007669"/>
    <property type="project" value="InterPro"/>
</dbReference>
<proteinExistence type="inferred from homology"/>
<dbReference type="RefSeq" id="WP_007785605.1">
    <property type="nucleotide sequence ID" value="NZ_CM001441.1"/>
</dbReference>
<evidence type="ECO:0000313" key="9">
    <source>
        <dbReference type="Proteomes" id="UP000005104"/>
    </source>
</evidence>
<dbReference type="Pfam" id="PF08281">
    <property type="entry name" value="Sigma70_r4_2"/>
    <property type="match status" value="1"/>
</dbReference>
<keyword evidence="3" id="KW-0731">Sigma factor</keyword>
<dbReference type="InterPro" id="IPR036388">
    <property type="entry name" value="WH-like_DNA-bd_sf"/>
</dbReference>
<evidence type="ECO:0000259" key="7">
    <source>
        <dbReference type="Pfam" id="PF08281"/>
    </source>
</evidence>
<feature type="domain" description="RNA polymerase sigma factor 70 region 4 type 2" evidence="7">
    <location>
        <begin position="119"/>
        <end position="168"/>
    </location>
</feature>
<dbReference type="NCBIfam" id="TIGR02937">
    <property type="entry name" value="sigma70-ECF"/>
    <property type="match status" value="1"/>
</dbReference>
<dbReference type="Gene3D" id="1.10.10.10">
    <property type="entry name" value="Winged helix-like DNA-binding domain superfamily/Winged helix DNA-binding domain"/>
    <property type="match status" value="1"/>
</dbReference>
<keyword evidence="2" id="KW-0805">Transcription regulation</keyword>
<evidence type="ECO:0000256" key="2">
    <source>
        <dbReference type="ARBA" id="ARBA00023015"/>
    </source>
</evidence>
<evidence type="ECO:0000256" key="3">
    <source>
        <dbReference type="ARBA" id="ARBA00023082"/>
    </source>
</evidence>
<dbReference type="InterPro" id="IPR007627">
    <property type="entry name" value="RNA_pol_sigma70_r2"/>
</dbReference>
<reference evidence="8 9" key="1">
    <citation type="submission" date="2011-11" db="EMBL/GenBank/DDBJ databases">
        <title>The Noncontiguous Finished genome of Desulfosporosinus youngiae DSM 17734.</title>
        <authorList>
            <consortium name="US DOE Joint Genome Institute (JGI-PGF)"/>
            <person name="Lucas S."/>
            <person name="Han J."/>
            <person name="Lapidus A."/>
            <person name="Cheng J.-F."/>
            <person name="Goodwin L."/>
            <person name="Pitluck S."/>
            <person name="Peters L."/>
            <person name="Ovchinnikova G."/>
            <person name="Lu M."/>
            <person name="Land M.L."/>
            <person name="Hauser L."/>
            <person name="Pester M."/>
            <person name="Spring S."/>
            <person name="Ollivier B."/>
            <person name="Rattei T."/>
            <person name="Klenk H.-P."/>
            <person name="Wagner M."/>
            <person name="Loy A."/>
            <person name="Woyke T.J."/>
        </authorList>
    </citation>
    <scope>NUCLEOTIDE SEQUENCE [LARGE SCALE GENOMIC DNA]</scope>
    <source>
        <strain evidence="8 9">DSM 17734</strain>
    </source>
</reference>
<gene>
    <name evidence="8" type="ORF">DesyoDRAFT_3979</name>
</gene>
<dbReference type="HOGENOM" id="CLU_047691_3_1_9"/>
<dbReference type="InterPro" id="IPR013325">
    <property type="entry name" value="RNA_pol_sigma_r2"/>
</dbReference>
<dbReference type="SUPFAM" id="SSF88659">
    <property type="entry name" value="Sigma3 and sigma4 domains of RNA polymerase sigma factors"/>
    <property type="match status" value="1"/>
</dbReference>
<evidence type="ECO:0000259" key="6">
    <source>
        <dbReference type="Pfam" id="PF04542"/>
    </source>
</evidence>
<dbReference type="Gene3D" id="1.10.1740.10">
    <property type="match status" value="1"/>
</dbReference>
<dbReference type="InterPro" id="IPR039425">
    <property type="entry name" value="RNA_pol_sigma-70-like"/>
</dbReference>
<evidence type="ECO:0000256" key="1">
    <source>
        <dbReference type="ARBA" id="ARBA00010641"/>
    </source>
</evidence>
<keyword evidence="5" id="KW-0175">Coiled coil</keyword>
<dbReference type="InterPro" id="IPR014284">
    <property type="entry name" value="RNA_pol_sigma-70_dom"/>
</dbReference>
<organism evidence="8 9">
    <name type="scientific">Desulfosporosinus youngiae DSM 17734</name>
    <dbReference type="NCBI Taxonomy" id="768710"/>
    <lineage>
        <taxon>Bacteria</taxon>
        <taxon>Bacillati</taxon>
        <taxon>Bacillota</taxon>
        <taxon>Clostridia</taxon>
        <taxon>Eubacteriales</taxon>
        <taxon>Desulfitobacteriaceae</taxon>
        <taxon>Desulfosporosinus</taxon>
    </lineage>
</organism>
<dbReference type="InterPro" id="IPR013249">
    <property type="entry name" value="RNA_pol_sigma70_r4_t2"/>
</dbReference>
<dbReference type="Proteomes" id="UP000005104">
    <property type="component" value="Chromosome"/>
</dbReference>
<dbReference type="GO" id="GO:0016987">
    <property type="term" value="F:sigma factor activity"/>
    <property type="evidence" value="ECO:0007669"/>
    <property type="project" value="UniProtKB-KW"/>
</dbReference>
<dbReference type="CDD" id="cd06171">
    <property type="entry name" value="Sigma70_r4"/>
    <property type="match status" value="1"/>
</dbReference>
<dbReference type="STRING" id="768710.DesyoDRAFT_3979"/>
<protein>
    <submittedName>
        <fullName evidence="8">RNA polymerase sigma factor, sigma-70 family</fullName>
    </submittedName>
</protein>
<dbReference type="GO" id="GO:0003677">
    <property type="term" value="F:DNA binding"/>
    <property type="evidence" value="ECO:0007669"/>
    <property type="project" value="InterPro"/>
</dbReference>
<evidence type="ECO:0000313" key="8">
    <source>
        <dbReference type="EMBL" id="EHQ90951.1"/>
    </source>
</evidence>
<keyword evidence="9" id="KW-1185">Reference proteome</keyword>
<dbReference type="PANTHER" id="PTHR43133:SF51">
    <property type="entry name" value="RNA POLYMERASE SIGMA FACTOR"/>
    <property type="match status" value="1"/>
</dbReference>
<evidence type="ECO:0000256" key="4">
    <source>
        <dbReference type="ARBA" id="ARBA00023163"/>
    </source>
</evidence>
<sequence length="179" mass="21233">MELTDLELVNMTLMGDNKAYDELVKKYQTQVYLYICKIGCDPEDAKGVTQGVFLKAFLSLNKLKNPSKIRSWLYTIATNRYRNWERKNKYISVSIEDNIDYKDDITPEEMYLKKENVKEIKNVLDNLEDKYKEVLLLHYYHNYSYVQIAQITGLNIRTVETRIYRGRQLIRNRAAKIAL</sequence>
<dbReference type="eggNOG" id="COG1595">
    <property type="taxonomic scope" value="Bacteria"/>
</dbReference>
<dbReference type="OrthoDB" id="9784984at2"/>
<evidence type="ECO:0000256" key="5">
    <source>
        <dbReference type="SAM" id="Coils"/>
    </source>
</evidence>
<comment type="similarity">
    <text evidence="1">Belongs to the sigma-70 factor family. ECF subfamily.</text>
</comment>
<dbReference type="PANTHER" id="PTHR43133">
    <property type="entry name" value="RNA POLYMERASE ECF-TYPE SIGMA FACTO"/>
    <property type="match status" value="1"/>
</dbReference>
<name>H5Y612_9FIRM</name>
<dbReference type="EMBL" id="CM001441">
    <property type="protein sequence ID" value="EHQ90951.1"/>
    <property type="molecule type" value="Genomic_DNA"/>
</dbReference>
<accession>H5Y612</accession>
<dbReference type="AlphaFoldDB" id="H5Y612"/>